<proteinExistence type="predicted"/>
<gene>
    <name evidence="1" type="ORF">S01H1_21798</name>
</gene>
<organism evidence="1">
    <name type="scientific">marine sediment metagenome</name>
    <dbReference type="NCBI Taxonomy" id="412755"/>
    <lineage>
        <taxon>unclassified sequences</taxon>
        <taxon>metagenomes</taxon>
        <taxon>ecological metagenomes</taxon>
    </lineage>
</organism>
<evidence type="ECO:0000313" key="1">
    <source>
        <dbReference type="EMBL" id="GAF97613.1"/>
    </source>
</evidence>
<protein>
    <recommendedName>
        <fullName evidence="2">Transposase IS4-like domain-containing protein</fullName>
    </recommendedName>
</protein>
<sequence length="220" mass="25463">MPRSKYGEQKDKQLVFNKKKRKTKKETHKRIKSLLYLLDKLLEQLSGIEKKLPEATKFPKRYYKRCSVIIEVMGQQQKLYEGEKISNRIVSIDKDYIRPIVRGKETKRVEFGPKANIIQVDGINFIEHISFDAFNEGTRLVNSVEMVQQLFDTKVTMLAGDNIYGTNANRKYCSSNGIQTSFVRKGRASTLEPELKSVRKKLNVERATRMEGAFGVQKNH</sequence>
<reference evidence="1" key="1">
    <citation type="journal article" date="2014" name="Front. Microbiol.">
        <title>High frequency of phylogenetically diverse reductive dehalogenase-homologous genes in deep subseafloor sedimentary metagenomes.</title>
        <authorList>
            <person name="Kawai M."/>
            <person name="Futagami T."/>
            <person name="Toyoda A."/>
            <person name="Takaki Y."/>
            <person name="Nishi S."/>
            <person name="Hori S."/>
            <person name="Arai W."/>
            <person name="Tsubouchi T."/>
            <person name="Morono Y."/>
            <person name="Uchiyama I."/>
            <person name="Ito T."/>
            <person name="Fujiyama A."/>
            <person name="Inagaki F."/>
            <person name="Takami H."/>
        </authorList>
    </citation>
    <scope>NUCLEOTIDE SEQUENCE</scope>
    <source>
        <strain evidence="1">Expedition CK06-06</strain>
    </source>
</reference>
<dbReference type="EMBL" id="BARS01012158">
    <property type="protein sequence ID" value="GAF97613.1"/>
    <property type="molecule type" value="Genomic_DNA"/>
</dbReference>
<accession>X0TVK9</accession>
<feature type="non-terminal residue" evidence="1">
    <location>
        <position position="220"/>
    </location>
</feature>
<comment type="caution">
    <text evidence="1">The sequence shown here is derived from an EMBL/GenBank/DDBJ whole genome shotgun (WGS) entry which is preliminary data.</text>
</comment>
<dbReference type="AlphaFoldDB" id="X0TVK9"/>
<evidence type="ECO:0008006" key="2">
    <source>
        <dbReference type="Google" id="ProtNLM"/>
    </source>
</evidence>
<name>X0TVK9_9ZZZZ</name>